<dbReference type="SUPFAM" id="SSF56784">
    <property type="entry name" value="HAD-like"/>
    <property type="match status" value="1"/>
</dbReference>
<dbReference type="InterPro" id="IPR006439">
    <property type="entry name" value="HAD-SF_hydro_IA"/>
</dbReference>
<dbReference type="InterPro" id="IPR023214">
    <property type="entry name" value="HAD_sf"/>
</dbReference>
<dbReference type="Pfam" id="PF00702">
    <property type="entry name" value="Hydrolase"/>
    <property type="match status" value="1"/>
</dbReference>
<proteinExistence type="predicted"/>
<comment type="caution">
    <text evidence="1">The sequence shown here is derived from an EMBL/GenBank/DDBJ whole genome shotgun (WGS) entry which is preliminary data.</text>
</comment>
<protein>
    <submittedName>
        <fullName evidence="1">HAD family hydrolase</fullName>
    </submittedName>
</protein>
<dbReference type="PANTHER" id="PTHR43434:SF1">
    <property type="entry name" value="PHOSPHOGLYCOLATE PHOSPHATASE"/>
    <property type="match status" value="1"/>
</dbReference>
<sequence>MATIECRNRTFLNIEAVIFDKDGTLEDSQVWLRELGYKRVRILDAQIPGIGEPLLMAFGIQEDSLDPAGLMAVGSRRENMIAAAAYIAETGRGWLESLVIAKNAFEEAEQYFKTETGTSPLFAGSLEVLKFLSEAGLKLGILSADSTTGVQAFVKRHQLEPYIQLQQGVDTDISKPDPALFLQACQTLGVQPHSTLMVGDSVGDMEMGHQAGAAGCIGISWGNLEAAANLEGADVAISQLDEIQVLDS</sequence>
<dbReference type="SFLD" id="SFLDG01129">
    <property type="entry name" value="C1.5:_HAD__Beta-PGM__Phosphata"/>
    <property type="match status" value="1"/>
</dbReference>
<gene>
    <name evidence="1" type="ORF">F6J89_06485</name>
</gene>
<name>A0A6B3N6P6_9CYAN</name>
<dbReference type="AlphaFoldDB" id="A0A6B3N6P6"/>
<dbReference type="NCBIfam" id="TIGR01549">
    <property type="entry name" value="HAD-SF-IA-v1"/>
    <property type="match status" value="1"/>
</dbReference>
<dbReference type="InterPro" id="IPR036412">
    <property type="entry name" value="HAD-like_sf"/>
</dbReference>
<accession>A0A6B3N6P6</accession>
<dbReference type="GO" id="GO:0008967">
    <property type="term" value="F:phosphoglycolate phosphatase activity"/>
    <property type="evidence" value="ECO:0007669"/>
    <property type="project" value="TreeGrafter"/>
</dbReference>
<dbReference type="Gene3D" id="3.40.50.1000">
    <property type="entry name" value="HAD superfamily/HAD-like"/>
    <property type="match status" value="1"/>
</dbReference>
<dbReference type="PRINTS" id="PR00413">
    <property type="entry name" value="HADHALOGNASE"/>
</dbReference>
<dbReference type="InterPro" id="IPR023198">
    <property type="entry name" value="PGP-like_dom2"/>
</dbReference>
<dbReference type="SFLD" id="SFLDS00003">
    <property type="entry name" value="Haloacid_Dehalogenase"/>
    <property type="match status" value="1"/>
</dbReference>
<dbReference type="GO" id="GO:0006281">
    <property type="term" value="P:DNA repair"/>
    <property type="evidence" value="ECO:0007669"/>
    <property type="project" value="TreeGrafter"/>
</dbReference>
<dbReference type="Gene3D" id="1.10.150.240">
    <property type="entry name" value="Putative phosphatase, domain 2"/>
    <property type="match status" value="1"/>
</dbReference>
<dbReference type="InterPro" id="IPR050155">
    <property type="entry name" value="HAD-like_hydrolase_sf"/>
</dbReference>
<dbReference type="EMBL" id="JAAHFQ010000087">
    <property type="protein sequence ID" value="NER27280.1"/>
    <property type="molecule type" value="Genomic_DNA"/>
</dbReference>
<keyword evidence="1" id="KW-0378">Hydrolase</keyword>
<evidence type="ECO:0000313" key="1">
    <source>
        <dbReference type="EMBL" id="NER27280.1"/>
    </source>
</evidence>
<organism evidence="1">
    <name type="scientific">Symploca sp. SIO1C4</name>
    <dbReference type="NCBI Taxonomy" id="2607765"/>
    <lineage>
        <taxon>Bacteria</taxon>
        <taxon>Bacillati</taxon>
        <taxon>Cyanobacteriota</taxon>
        <taxon>Cyanophyceae</taxon>
        <taxon>Coleofasciculales</taxon>
        <taxon>Coleofasciculaceae</taxon>
        <taxon>Symploca</taxon>
    </lineage>
</organism>
<reference evidence="1" key="1">
    <citation type="submission" date="2019-11" db="EMBL/GenBank/DDBJ databases">
        <title>Genomic insights into an expanded diversity of filamentous marine cyanobacteria reveals the extraordinary biosynthetic potential of Moorea and Okeania.</title>
        <authorList>
            <person name="Ferreira Leao T."/>
            <person name="Wang M."/>
            <person name="Moss N."/>
            <person name="Da Silva R."/>
            <person name="Sanders J."/>
            <person name="Nurk S."/>
            <person name="Gurevich A."/>
            <person name="Humphrey G."/>
            <person name="Reher R."/>
            <person name="Zhu Q."/>
            <person name="Belda-Ferre P."/>
            <person name="Glukhov E."/>
            <person name="Rex R."/>
            <person name="Dorrestein P.C."/>
            <person name="Knight R."/>
            <person name="Pevzner P."/>
            <person name="Gerwick W.H."/>
            <person name="Gerwick L."/>
        </authorList>
    </citation>
    <scope>NUCLEOTIDE SEQUENCE</scope>
    <source>
        <strain evidence="1">SIO1C4</strain>
    </source>
</reference>
<dbReference type="GO" id="GO:0005829">
    <property type="term" value="C:cytosol"/>
    <property type="evidence" value="ECO:0007669"/>
    <property type="project" value="TreeGrafter"/>
</dbReference>
<dbReference type="PANTHER" id="PTHR43434">
    <property type="entry name" value="PHOSPHOGLYCOLATE PHOSPHATASE"/>
    <property type="match status" value="1"/>
</dbReference>